<dbReference type="InterPro" id="IPR005467">
    <property type="entry name" value="His_kinase_dom"/>
</dbReference>
<keyword evidence="6 12" id="KW-0812">Transmembrane</keyword>
<dbReference type="SMART" id="SM00388">
    <property type="entry name" value="HisKA"/>
    <property type="match status" value="1"/>
</dbReference>
<dbReference type="InterPro" id="IPR003594">
    <property type="entry name" value="HATPase_dom"/>
</dbReference>
<name>A0A346A4G5_9HYPH</name>
<evidence type="ECO:0000259" key="13">
    <source>
        <dbReference type="PROSITE" id="PS50109"/>
    </source>
</evidence>
<dbReference type="PANTHER" id="PTHR45436">
    <property type="entry name" value="SENSOR HISTIDINE KINASE YKOH"/>
    <property type="match status" value="1"/>
</dbReference>
<evidence type="ECO:0000256" key="4">
    <source>
        <dbReference type="ARBA" id="ARBA00022553"/>
    </source>
</evidence>
<keyword evidence="4" id="KW-0597">Phosphoprotein</keyword>
<evidence type="ECO:0000259" key="14">
    <source>
        <dbReference type="PROSITE" id="PS50885"/>
    </source>
</evidence>
<dbReference type="RefSeq" id="WP_115694441.1">
    <property type="nucleotide sequence ID" value="NZ_CP031417.1"/>
</dbReference>
<dbReference type="InterPro" id="IPR025908">
    <property type="entry name" value="Sensor_TM1"/>
</dbReference>
<proteinExistence type="predicted"/>
<accession>A0A346A4G5</accession>
<feature type="region of interest" description="Disordered" evidence="11">
    <location>
        <begin position="535"/>
        <end position="554"/>
    </location>
</feature>
<evidence type="ECO:0000256" key="10">
    <source>
        <dbReference type="ARBA" id="ARBA00023136"/>
    </source>
</evidence>
<dbReference type="Pfam" id="PF02518">
    <property type="entry name" value="HATPase_c"/>
    <property type="match status" value="1"/>
</dbReference>
<dbReference type="SUPFAM" id="SSF47384">
    <property type="entry name" value="Homodimeric domain of signal transducing histidine kinase"/>
    <property type="match status" value="1"/>
</dbReference>
<dbReference type="InterPro" id="IPR003661">
    <property type="entry name" value="HisK_dim/P_dom"/>
</dbReference>
<dbReference type="PRINTS" id="PR00344">
    <property type="entry name" value="BCTRLSENSOR"/>
</dbReference>
<dbReference type="InterPro" id="IPR025919">
    <property type="entry name" value="Stimulus_sens_dom"/>
</dbReference>
<dbReference type="Gene3D" id="6.10.340.10">
    <property type="match status" value="1"/>
</dbReference>
<comment type="catalytic activity">
    <reaction evidence="1">
        <text>ATP + protein L-histidine = ADP + protein N-phospho-L-histidine.</text>
        <dbReference type="EC" id="2.7.13.3"/>
    </reaction>
</comment>
<gene>
    <name evidence="15" type="ORF">DW352_16100</name>
</gene>
<keyword evidence="9" id="KW-0902">Two-component regulatory system</keyword>
<evidence type="ECO:0000256" key="1">
    <source>
        <dbReference type="ARBA" id="ARBA00000085"/>
    </source>
</evidence>
<dbReference type="CDD" id="cd00082">
    <property type="entry name" value="HisKA"/>
    <property type="match status" value="1"/>
</dbReference>
<dbReference type="GO" id="GO:0000155">
    <property type="term" value="F:phosphorelay sensor kinase activity"/>
    <property type="evidence" value="ECO:0007669"/>
    <property type="project" value="InterPro"/>
</dbReference>
<dbReference type="EMBL" id="CP031417">
    <property type="protein sequence ID" value="AXK84062.1"/>
    <property type="molecule type" value="Genomic_DNA"/>
</dbReference>
<protein>
    <recommendedName>
        <fullName evidence="3">histidine kinase</fullName>
        <ecNumber evidence="3">2.7.13.3</ecNumber>
    </recommendedName>
</protein>
<reference evidence="15 16" key="1">
    <citation type="submission" date="2018-07" db="EMBL/GenBank/DDBJ databases">
        <authorList>
            <person name="Quirk P.G."/>
            <person name="Krulwich T.A."/>
        </authorList>
    </citation>
    <scope>NUCLEOTIDE SEQUENCE [LARGE SCALE GENOMIC DNA]</scope>
    <source>
        <strain evidence="15 16">CC-BB4</strain>
    </source>
</reference>
<dbReference type="EC" id="2.7.13.3" evidence="3"/>
<dbReference type="Pfam" id="PF00512">
    <property type="entry name" value="HisKA"/>
    <property type="match status" value="1"/>
</dbReference>
<evidence type="ECO:0000313" key="15">
    <source>
        <dbReference type="EMBL" id="AXK84062.1"/>
    </source>
</evidence>
<evidence type="ECO:0000256" key="6">
    <source>
        <dbReference type="ARBA" id="ARBA00022692"/>
    </source>
</evidence>
<keyword evidence="8 12" id="KW-1133">Transmembrane helix</keyword>
<keyword evidence="16" id="KW-1185">Reference proteome</keyword>
<dbReference type="GO" id="GO:0016020">
    <property type="term" value="C:membrane"/>
    <property type="evidence" value="ECO:0007669"/>
    <property type="project" value="UniProtKB-SubCell"/>
</dbReference>
<dbReference type="SUPFAM" id="SSF55874">
    <property type="entry name" value="ATPase domain of HSP90 chaperone/DNA topoisomerase II/histidine kinase"/>
    <property type="match status" value="1"/>
</dbReference>
<dbReference type="AlphaFoldDB" id="A0A346A4G5"/>
<feature type="domain" description="HAMP" evidence="14">
    <location>
        <begin position="278"/>
        <end position="333"/>
    </location>
</feature>
<evidence type="ECO:0000256" key="12">
    <source>
        <dbReference type="SAM" id="Phobius"/>
    </source>
</evidence>
<dbReference type="InterPro" id="IPR050428">
    <property type="entry name" value="TCS_sensor_his_kinase"/>
</dbReference>
<sequence>MRRPLKSAWAFFVSQSFSSLTRRIVFLNLAGLCALVVGVMYLSQFRAGLIDARVQSLLVQSEIIAGAIAASATVETDALTIDPERLLELQAGESYGPADDAVSGIEFPINPERVAPVLRRLVSPTKTRARIYDRDGVLILDSRNLYGRGDVLRFDLPPPDTAEPGLMERAFIAIRRWFGRGDLPIYKELGPENGKGYPEVTQALNGLHASMVRVNDRGEVIVSVAVPVQRFRAVRGALMLSTQGADIDDMVEAERLAIFKVFLIAAGVMVVLSMLLAGTIAGPVRRLADGAERVRRRIRSRVEIPDFTRRNDEIGHLSGALRDMTNALYSRIEAIESFAADVSHELKNPLTSLRSAVETLPMAKTDANRKRLLDVIEHDVKRLDRLISDISDASRLDAELQRQEAAPVDVAKLLDALVTAANEVRGDVRVTLNFEGSGGFRVPGHDSRLGQVVSNLIDNARSFSREGGQVRVTCRRLKSDIEIVVDDDGPGIRPDALEKIFERFYTDRPEEQGFGQNSGLGLSISKQIVEAHGGSIRAENRTAPPAAGDEEPRVTGARFIVRLPAM</sequence>
<evidence type="ECO:0000256" key="11">
    <source>
        <dbReference type="SAM" id="MobiDB-lite"/>
    </source>
</evidence>
<keyword evidence="7" id="KW-0418">Kinase</keyword>
<feature type="domain" description="Histidine kinase" evidence="13">
    <location>
        <begin position="341"/>
        <end position="566"/>
    </location>
</feature>
<dbReference type="PANTHER" id="PTHR45436:SF5">
    <property type="entry name" value="SENSOR HISTIDINE KINASE TRCS"/>
    <property type="match status" value="1"/>
</dbReference>
<dbReference type="Pfam" id="PF13755">
    <property type="entry name" value="Sensor_TM1"/>
    <property type="match status" value="1"/>
</dbReference>
<feature type="transmembrane region" description="Helical" evidence="12">
    <location>
        <begin position="257"/>
        <end position="277"/>
    </location>
</feature>
<dbReference type="Gene3D" id="1.10.287.130">
    <property type="match status" value="1"/>
</dbReference>
<evidence type="ECO:0000256" key="2">
    <source>
        <dbReference type="ARBA" id="ARBA00004370"/>
    </source>
</evidence>
<dbReference type="SMART" id="SM00304">
    <property type="entry name" value="HAMP"/>
    <property type="match status" value="1"/>
</dbReference>
<dbReference type="InterPro" id="IPR004358">
    <property type="entry name" value="Sig_transdc_His_kin-like_C"/>
</dbReference>
<dbReference type="PROSITE" id="PS50885">
    <property type="entry name" value="HAMP"/>
    <property type="match status" value="1"/>
</dbReference>
<evidence type="ECO:0000256" key="3">
    <source>
        <dbReference type="ARBA" id="ARBA00012438"/>
    </source>
</evidence>
<dbReference type="InterPro" id="IPR003660">
    <property type="entry name" value="HAMP_dom"/>
</dbReference>
<evidence type="ECO:0000256" key="9">
    <source>
        <dbReference type="ARBA" id="ARBA00023012"/>
    </source>
</evidence>
<dbReference type="PROSITE" id="PS50109">
    <property type="entry name" value="HIS_KIN"/>
    <property type="match status" value="1"/>
</dbReference>
<evidence type="ECO:0000256" key="5">
    <source>
        <dbReference type="ARBA" id="ARBA00022679"/>
    </source>
</evidence>
<keyword evidence="5" id="KW-0808">Transferase</keyword>
<dbReference type="Gene3D" id="3.30.565.10">
    <property type="entry name" value="Histidine kinase-like ATPase, C-terminal domain"/>
    <property type="match status" value="1"/>
</dbReference>
<dbReference type="KEGG" id="ptaw:DW352_16100"/>
<evidence type="ECO:0000256" key="8">
    <source>
        <dbReference type="ARBA" id="ARBA00022989"/>
    </source>
</evidence>
<keyword evidence="10 12" id="KW-0472">Membrane</keyword>
<dbReference type="Pfam" id="PF00672">
    <property type="entry name" value="HAMP"/>
    <property type="match status" value="1"/>
</dbReference>
<dbReference type="OrthoDB" id="9805942at2"/>
<dbReference type="Pfam" id="PF13756">
    <property type="entry name" value="Stimulus_sens_1"/>
    <property type="match status" value="1"/>
</dbReference>
<comment type="subcellular location">
    <subcellularLocation>
        <location evidence="2">Membrane</location>
    </subcellularLocation>
</comment>
<evidence type="ECO:0000256" key="7">
    <source>
        <dbReference type="ARBA" id="ARBA00022777"/>
    </source>
</evidence>
<dbReference type="SMART" id="SM00387">
    <property type="entry name" value="HATPase_c"/>
    <property type="match status" value="1"/>
</dbReference>
<dbReference type="InterPro" id="IPR036890">
    <property type="entry name" value="HATPase_C_sf"/>
</dbReference>
<dbReference type="Proteomes" id="UP000254889">
    <property type="component" value="Chromosome"/>
</dbReference>
<dbReference type="InterPro" id="IPR036097">
    <property type="entry name" value="HisK_dim/P_sf"/>
</dbReference>
<evidence type="ECO:0000313" key="16">
    <source>
        <dbReference type="Proteomes" id="UP000254889"/>
    </source>
</evidence>
<feature type="transmembrane region" description="Helical" evidence="12">
    <location>
        <begin position="20"/>
        <end position="43"/>
    </location>
</feature>
<organism evidence="15 16">
    <name type="scientific">Pseudolabrys taiwanensis</name>
    <dbReference type="NCBI Taxonomy" id="331696"/>
    <lineage>
        <taxon>Bacteria</taxon>
        <taxon>Pseudomonadati</taxon>
        <taxon>Pseudomonadota</taxon>
        <taxon>Alphaproteobacteria</taxon>
        <taxon>Hyphomicrobiales</taxon>
        <taxon>Xanthobacteraceae</taxon>
        <taxon>Pseudolabrys</taxon>
    </lineage>
</organism>